<accession>A0A223N210</accession>
<keyword evidence="3" id="KW-1185">Reference proteome</keyword>
<keyword evidence="2" id="KW-0378">Hydrolase</keyword>
<dbReference type="EMBL" id="CP022742">
    <property type="protein sequence ID" value="ASU23773.1"/>
    <property type="molecule type" value="Genomic_DNA"/>
</dbReference>
<dbReference type="InterPro" id="IPR001279">
    <property type="entry name" value="Metallo-B-lactamas"/>
</dbReference>
<dbReference type="SUPFAM" id="SSF56281">
    <property type="entry name" value="Metallo-hydrolase/oxidoreductase"/>
    <property type="match status" value="1"/>
</dbReference>
<proteinExistence type="predicted"/>
<dbReference type="Gene3D" id="3.60.15.10">
    <property type="entry name" value="Ribonuclease Z/Hydroxyacylglutathione hydrolase-like"/>
    <property type="match status" value="1"/>
</dbReference>
<organism evidence="2 3">
    <name type="scientific">Vibrio qinghaiensis</name>
    <dbReference type="NCBI Taxonomy" id="2025808"/>
    <lineage>
        <taxon>Bacteria</taxon>
        <taxon>Pseudomonadati</taxon>
        <taxon>Pseudomonadota</taxon>
        <taxon>Gammaproteobacteria</taxon>
        <taxon>Vibrionales</taxon>
        <taxon>Vibrionaceae</taxon>
        <taxon>Vibrio</taxon>
    </lineage>
</organism>
<dbReference type="AlphaFoldDB" id="A0A223N210"/>
<dbReference type="PANTHER" id="PTHR30619">
    <property type="entry name" value="DNA INTERNALIZATION/COMPETENCE PROTEIN COMEC/REC2"/>
    <property type="match status" value="1"/>
</dbReference>
<dbReference type="RefSeq" id="WP_094501104.1">
    <property type="nucleotide sequence ID" value="NZ_CAWNHI010000002.1"/>
</dbReference>
<gene>
    <name evidence="2" type="ORF">CCZ37_14370</name>
</gene>
<dbReference type="PANTHER" id="PTHR30619:SF1">
    <property type="entry name" value="RECOMBINATION PROTEIN 2"/>
    <property type="match status" value="1"/>
</dbReference>
<evidence type="ECO:0000313" key="3">
    <source>
        <dbReference type="Proteomes" id="UP000215148"/>
    </source>
</evidence>
<name>A0A223N210_9VIBR</name>
<reference evidence="2 3" key="1">
    <citation type="submission" date="2017-08" db="EMBL/GenBank/DDBJ databases">
        <title>The Vibrio qinghaiensis sp.-Q67 is a luminous bacteria isolated firstly from Qinghai lake, Qinghai province, China, which has been proved to be very sensitive to detect environmental and food pollutants. Therefore, complete genome analysis of V. qinghaiensis sp.-Q67 highlights the potential application of this strain on detection of hazards in the contaminated environments.</title>
        <authorList>
            <person name="Gong L."/>
        </authorList>
    </citation>
    <scope>NUCLEOTIDE SEQUENCE [LARGE SCALE GENOMIC DNA]</scope>
    <source>
        <strain evidence="2 3">Q67</strain>
    </source>
</reference>
<protein>
    <submittedName>
        <fullName evidence="2">MBL fold hydrolase</fullName>
    </submittedName>
</protein>
<evidence type="ECO:0000313" key="2">
    <source>
        <dbReference type="EMBL" id="ASU23773.1"/>
    </source>
</evidence>
<dbReference type="Pfam" id="PF00753">
    <property type="entry name" value="Lactamase_B"/>
    <property type="match status" value="1"/>
</dbReference>
<dbReference type="InterPro" id="IPR036866">
    <property type="entry name" value="RibonucZ/Hydroxyglut_hydro"/>
</dbReference>
<dbReference type="Proteomes" id="UP000215148">
    <property type="component" value="Chromosome 2"/>
</dbReference>
<feature type="domain" description="Metallo-beta-lactamase" evidence="1">
    <location>
        <begin position="32"/>
        <end position="104"/>
    </location>
</feature>
<dbReference type="GO" id="GO:0016787">
    <property type="term" value="F:hydrolase activity"/>
    <property type="evidence" value="ECO:0007669"/>
    <property type="project" value="UniProtKB-KW"/>
</dbReference>
<dbReference type="InterPro" id="IPR052159">
    <property type="entry name" value="Competence_DNA_uptake"/>
</dbReference>
<evidence type="ECO:0000259" key="1">
    <source>
        <dbReference type="Pfam" id="PF00753"/>
    </source>
</evidence>
<sequence length="363" mass="39828">MGYEIDFLGVGEESKSGDAIALRYGNLHGPRDEQTVVVIDGGFQSTGSKIIDHITTCFGTSKVDLVINTHADQDHINGLETVLNELEVKELWIHQPWLHNQGLADNFKDGRVTDNSLGERLKQNLEKAWSLVKLAESKGISVREPFTGLTDTGGGIKVLGPSVEYYESLIPDFDGMPEKAIATNALESFFEKAAASIRRFFATWGEDQIDDEGVTSAKNNSSVITQLVVDGRRSLFTGDAGIQALEHAADQIEQCMSGVDLRFMQIPHHGSKRNIGTTVLNRLVGEPIRQGSSRNITAIASTAKNGEPKHPRKAVMNAFTHRGVKALATRGSSICHHYNAPGRDGWNSMNPEPYHFDYEEEVA</sequence>
<dbReference type="KEGG" id="vqi:CCZ37_14370"/>